<dbReference type="EMBL" id="MLJW01008417">
    <property type="protein sequence ID" value="OIQ64099.1"/>
    <property type="molecule type" value="Genomic_DNA"/>
</dbReference>
<name>A0A1J5PFR9_9ZZZZ</name>
<dbReference type="AlphaFoldDB" id="A0A1J5PFR9"/>
<accession>A0A1J5PFR9</accession>
<gene>
    <name evidence="1" type="ORF">GALL_543550</name>
</gene>
<evidence type="ECO:0000313" key="1">
    <source>
        <dbReference type="EMBL" id="OIQ64099.1"/>
    </source>
</evidence>
<reference evidence="1" key="1">
    <citation type="submission" date="2016-10" db="EMBL/GenBank/DDBJ databases">
        <title>Sequence of Gallionella enrichment culture.</title>
        <authorList>
            <person name="Poehlein A."/>
            <person name="Muehling M."/>
            <person name="Daniel R."/>
        </authorList>
    </citation>
    <scope>NUCLEOTIDE SEQUENCE</scope>
</reference>
<sequence length="72" mass="7760">MNIGKKIIEVEDRIGDDLPGAVVGDIASAIDRVVGSVFFFQAPFIQKQMFGFAAFAQGVNMGMFAKYQVIGS</sequence>
<proteinExistence type="predicted"/>
<comment type="caution">
    <text evidence="1">The sequence shown here is derived from an EMBL/GenBank/DDBJ whole genome shotgun (WGS) entry which is preliminary data.</text>
</comment>
<organism evidence="1">
    <name type="scientific">mine drainage metagenome</name>
    <dbReference type="NCBI Taxonomy" id="410659"/>
    <lineage>
        <taxon>unclassified sequences</taxon>
        <taxon>metagenomes</taxon>
        <taxon>ecological metagenomes</taxon>
    </lineage>
</organism>
<protein>
    <submittedName>
        <fullName evidence="1">Uncharacterized protein</fullName>
    </submittedName>
</protein>